<dbReference type="OrthoDB" id="2991180at2"/>
<sequence>MQRRHSKVSRIDSPYMNQYDAHMERQRKRKRLLKRRLILFGAIVIISFSSLFTYHLSQRGLYAEKKAQYEMLQQEKQELLAEESALIEEIKLLEDESYVLRIAKTNYFFTEEGEIVFKLLEEAPAY</sequence>
<dbReference type="PANTHER" id="PTHR40027">
    <property type="entry name" value="CELL DIVISION PROTEIN DIVIC"/>
    <property type="match status" value="1"/>
</dbReference>
<dbReference type="Pfam" id="PF04977">
    <property type="entry name" value="DivIC"/>
    <property type="match status" value="1"/>
</dbReference>
<dbReference type="KEGG" id="axl:AXY_00650"/>
<name>K0IYY9_AMPXN</name>
<keyword evidence="4" id="KW-1185">Reference proteome</keyword>
<proteinExistence type="predicted"/>
<dbReference type="EMBL" id="AP012050">
    <property type="protein sequence ID" value="BAM46197.1"/>
    <property type="molecule type" value="Genomic_DNA"/>
</dbReference>
<dbReference type="InterPro" id="IPR039076">
    <property type="entry name" value="DivIC"/>
</dbReference>
<keyword evidence="2" id="KW-1133">Transmembrane helix</keyword>
<dbReference type="AlphaFoldDB" id="K0IYY9"/>
<dbReference type="PANTHER" id="PTHR40027:SF1">
    <property type="entry name" value="CELL DIVISION PROTEIN DIVIC"/>
    <property type="match status" value="1"/>
</dbReference>
<keyword evidence="2" id="KW-0812">Transmembrane</keyword>
<protein>
    <submittedName>
        <fullName evidence="3">Cell division protein DivIC</fullName>
    </submittedName>
</protein>
<dbReference type="Proteomes" id="UP000006294">
    <property type="component" value="Chromosome"/>
</dbReference>
<reference evidence="3 4" key="1">
    <citation type="submission" date="2011-01" db="EMBL/GenBank/DDBJ databases">
        <title>Whole genome sequence of Amphibacillus xylinus NBRC 15112.</title>
        <authorList>
            <person name="Nakazawa H."/>
            <person name="Katano Y."/>
            <person name="Nakamura S."/>
            <person name="Sasagawa M."/>
            <person name="Fukada J."/>
            <person name="Arai T."/>
            <person name="Sasakura N."/>
            <person name="Mochizuki D."/>
            <person name="Hosoyama A."/>
            <person name="Harada K."/>
            <person name="Horikawa H."/>
            <person name="Kato Y."/>
            <person name="Harada T."/>
            <person name="Sasaki K."/>
            <person name="Sekiguchi M."/>
            <person name="Hodoyama M."/>
            <person name="Nishiko R."/>
            <person name="Narita H."/>
            <person name="Hanamaki A."/>
            <person name="Hata C."/>
            <person name="Konno Y."/>
            <person name="Niimura Y."/>
            <person name="Yamazaki S."/>
            <person name="Fujita N."/>
        </authorList>
    </citation>
    <scope>NUCLEOTIDE SEQUENCE [LARGE SCALE GENOMIC DNA]</scope>
    <source>
        <strain evidence="4">ATCC 51415 / DSM 6626 / JCM 7361 / LMG 17667 / NBRC 15112 / Ep01</strain>
    </source>
</reference>
<dbReference type="GO" id="GO:0051301">
    <property type="term" value="P:cell division"/>
    <property type="evidence" value="ECO:0007669"/>
    <property type="project" value="UniProtKB-KW"/>
</dbReference>
<evidence type="ECO:0000313" key="3">
    <source>
        <dbReference type="EMBL" id="BAM46197.1"/>
    </source>
</evidence>
<gene>
    <name evidence="3" type="primary">divIC</name>
    <name evidence="3" type="ordered locus">AXY_00650</name>
</gene>
<dbReference type="InterPro" id="IPR007060">
    <property type="entry name" value="FtsL/DivIC"/>
</dbReference>
<feature type="transmembrane region" description="Helical" evidence="2">
    <location>
        <begin position="37"/>
        <end position="56"/>
    </location>
</feature>
<dbReference type="STRING" id="698758.AXY_00650"/>
<keyword evidence="2" id="KW-0472">Membrane</keyword>
<evidence type="ECO:0000256" key="2">
    <source>
        <dbReference type="SAM" id="Phobius"/>
    </source>
</evidence>
<evidence type="ECO:0000313" key="4">
    <source>
        <dbReference type="Proteomes" id="UP000006294"/>
    </source>
</evidence>
<organism evidence="3 4">
    <name type="scientific">Amphibacillus xylanus (strain ATCC 51415 / DSM 6626 / JCM 7361 / LMG 17667 / NBRC 15112 / Ep01)</name>
    <dbReference type="NCBI Taxonomy" id="698758"/>
    <lineage>
        <taxon>Bacteria</taxon>
        <taxon>Bacillati</taxon>
        <taxon>Bacillota</taxon>
        <taxon>Bacilli</taxon>
        <taxon>Bacillales</taxon>
        <taxon>Bacillaceae</taxon>
        <taxon>Amphibacillus</taxon>
    </lineage>
</organism>
<keyword evidence="1" id="KW-0175">Coiled coil</keyword>
<dbReference type="eggNOG" id="COG2919">
    <property type="taxonomic scope" value="Bacteria"/>
</dbReference>
<evidence type="ECO:0000256" key="1">
    <source>
        <dbReference type="SAM" id="Coils"/>
    </source>
</evidence>
<dbReference type="HOGENOM" id="CLU_134863_2_1_9"/>
<feature type="coiled-coil region" evidence="1">
    <location>
        <begin position="62"/>
        <end position="96"/>
    </location>
</feature>
<keyword evidence="3" id="KW-0131">Cell cycle</keyword>
<accession>K0IYY9</accession>
<dbReference type="RefSeq" id="WP_015008804.1">
    <property type="nucleotide sequence ID" value="NC_018704.1"/>
</dbReference>
<keyword evidence="3" id="KW-0132">Cell division</keyword>